<dbReference type="EC" id="2.1.1.-" evidence="6"/>
<dbReference type="Proteomes" id="UP000186341">
    <property type="component" value="Unassembled WGS sequence"/>
</dbReference>
<comment type="function">
    <text evidence="6">Specifically methylates the N7 position of a guanine in 16S rRNA.</text>
</comment>
<evidence type="ECO:0000256" key="3">
    <source>
        <dbReference type="ARBA" id="ARBA00022603"/>
    </source>
</evidence>
<feature type="binding site" evidence="6">
    <location>
        <begin position="125"/>
        <end position="126"/>
    </location>
    <ligand>
        <name>S-adenosyl-L-methionine</name>
        <dbReference type="ChEBI" id="CHEBI:59789"/>
    </ligand>
</feature>
<keyword evidence="8" id="KW-1185">Reference proteome</keyword>
<evidence type="ECO:0000256" key="4">
    <source>
        <dbReference type="ARBA" id="ARBA00022679"/>
    </source>
</evidence>
<dbReference type="PANTHER" id="PTHR31760:SF0">
    <property type="entry name" value="S-ADENOSYL-L-METHIONINE-DEPENDENT METHYLTRANSFERASES SUPERFAMILY PROTEIN"/>
    <property type="match status" value="1"/>
</dbReference>
<proteinExistence type="inferred from homology"/>
<evidence type="ECO:0000256" key="5">
    <source>
        <dbReference type="ARBA" id="ARBA00022691"/>
    </source>
</evidence>
<dbReference type="RefSeq" id="WP_075820844.1">
    <property type="nucleotide sequence ID" value="NZ_CAPNHH010000096.1"/>
</dbReference>
<dbReference type="GeneID" id="82203669"/>
<sequence length="235" mass="27067">MNKQEFKKEIEALSIPISDTQLEQFEEYARLLKEWNEKMNLTAITEDSEIWEKHFYDSIRPFEKAEFKTLCDVGSGAGFPGIPLAILFPDRTFTLVEPLGKRCKFLEEVKKQLNLHNVRIENARAEDYARDHREEFDAVSARAVARLSILLELCVPLLKKGGTFIALKGRNGMEELTQAAPALRELKVSLDHTDAFELEHESGRIVFFFTKNAKTPAKYPRNYGMIKKKPMEEVQ</sequence>
<keyword evidence="4 6" id="KW-0808">Transferase</keyword>
<evidence type="ECO:0000256" key="2">
    <source>
        <dbReference type="ARBA" id="ARBA00022552"/>
    </source>
</evidence>
<gene>
    <name evidence="6" type="primary">rsmG</name>
    <name evidence="7" type="ORF">BO222_11000</name>
</gene>
<comment type="caution">
    <text evidence="7">The sequence shown here is derived from an EMBL/GenBank/DDBJ whole genome shotgun (WGS) entry which is preliminary data.</text>
</comment>
<keyword evidence="5 6" id="KW-0949">S-adenosyl-L-methionine</keyword>
<dbReference type="AlphaFoldDB" id="A0A1U7NDJ4"/>
<dbReference type="GO" id="GO:0070043">
    <property type="term" value="F:rRNA (guanine-N7-)-methyltransferase activity"/>
    <property type="evidence" value="ECO:0007669"/>
    <property type="project" value="UniProtKB-UniRule"/>
</dbReference>
<evidence type="ECO:0000256" key="6">
    <source>
        <dbReference type="HAMAP-Rule" id="MF_00074"/>
    </source>
</evidence>
<dbReference type="OrthoDB" id="9808773at2"/>
<dbReference type="FunFam" id="3.40.50.150:FF:000041">
    <property type="entry name" value="Ribosomal RNA small subunit methyltransferase G"/>
    <property type="match status" value="1"/>
</dbReference>
<evidence type="ECO:0000256" key="1">
    <source>
        <dbReference type="ARBA" id="ARBA00022490"/>
    </source>
</evidence>
<dbReference type="SUPFAM" id="SSF53335">
    <property type="entry name" value="S-adenosyl-L-methionine-dependent methyltransferases"/>
    <property type="match status" value="1"/>
</dbReference>
<dbReference type="InterPro" id="IPR003682">
    <property type="entry name" value="rRNA_ssu_MeTfrase_G"/>
</dbReference>
<evidence type="ECO:0000313" key="8">
    <source>
        <dbReference type="Proteomes" id="UP000186341"/>
    </source>
</evidence>
<dbReference type="InterPro" id="IPR029063">
    <property type="entry name" value="SAM-dependent_MTases_sf"/>
</dbReference>
<reference evidence="7 8" key="1">
    <citation type="submission" date="2016-11" db="EMBL/GenBank/DDBJ databases">
        <title>Description of two novel members of the family Erysipelotrichaceae: Ileibacterium lipovorans gen. nov., sp. nov. and Dubosiella newyorkensis, gen. nov., sp. nov.</title>
        <authorList>
            <person name="Cox L.M."/>
            <person name="Sohn J."/>
            <person name="Tyrrell K.L."/>
            <person name="Citron D.M."/>
            <person name="Lawson P.A."/>
            <person name="Patel N.B."/>
            <person name="Iizumi T."/>
            <person name="Perez-Perez G.I."/>
            <person name="Goldstein E.J."/>
            <person name="Blaser M.J."/>
        </authorList>
    </citation>
    <scope>NUCLEOTIDE SEQUENCE [LARGE SCALE GENOMIC DNA]</scope>
    <source>
        <strain evidence="7 8">NYU-BL-A3</strain>
    </source>
</reference>
<comment type="subcellular location">
    <subcellularLocation>
        <location evidence="6">Cytoplasm</location>
    </subcellularLocation>
</comment>
<keyword evidence="1 6" id="KW-0963">Cytoplasm</keyword>
<dbReference type="HAMAP" id="MF_00074">
    <property type="entry name" value="16SrRNA_methyltr_G"/>
    <property type="match status" value="1"/>
</dbReference>
<feature type="binding site" evidence="6">
    <location>
        <position position="142"/>
    </location>
    <ligand>
        <name>S-adenosyl-L-methionine</name>
        <dbReference type="ChEBI" id="CHEBI:59789"/>
    </ligand>
</feature>
<feature type="binding site" evidence="6">
    <location>
        <position position="74"/>
    </location>
    <ligand>
        <name>S-adenosyl-L-methionine</name>
        <dbReference type="ChEBI" id="CHEBI:59789"/>
    </ligand>
</feature>
<dbReference type="CDD" id="cd02440">
    <property type="entry name" value="AdoMet_MTases"/>
    <property type="match status" value="1"/>
</dbReference>
<dbReference type="Gene3D" id="3.40.50.150">
    <property type="entry name" value="Vaccinia Virus protein VP39"/>
    <property type="match status" value="1"/>
</dbReference>
<dbReference type="PANTHER" id="PTHR31760">
    <property type="entry name" value="S-ADENOSYL-L-METHIONINE-DEPENDENT METHYLTRANSFERASES SUPERFAMILY PROTEIN"/>
    <property type="match status" value="1"/>
</dbReference>
<keyword evidence="3 6" id="KW-0489">Methyltransferase</keyword>
<feature type="binding site" evidence="6">
    <location>
        <position position="79"/>
    </location>
    <ligand>
        <name>S-adenosyl-L-methionine</name>
        <dbReference type="ChEBI" id="CHEBI:59789"/>
    </ligand>
</feature>
<dbReference type="EMBL" id="MPJW01000221">
    <property type="protein sequence ID" value="OLU37142.1"/>
    <property type="molecule type" value="Genomic_DNA"/>
</dbReference>
<name>A0A1U7NDJ4_9FIRM</name>
<evidence type="ECO:0000313" key="7">
    <source>
        <dbReference type="EMBL" id="OLU37142.1"/>
    </source>
</evidence>
<protein>
    <recommendedName>
        <fullName evidence="6">Ribosomal RNA small subunit methyltransferase G</fullName>
        <ecNumber evidence="6">2.1.1.-</ecNumber>
    </recommendedName>
    <alternativeName>
        <fullName evidence="6">16S rRNA 7-methylguanosine methyltransferase</fullName>
        <shortName evidence="6">16S rRNA m7G methyltransferase</shortName>
    </alternativeName>
</protein>
<organism evidence="7 8">
    <name type="scientific">Ileibacterium valens</name>
    <dbReference type="NCBI Taxonomy" id="1862668"/>
    <lineage>
        <taxon>Bacteria</taxon>
        <taxon>Bacillati</taxon>
        <taxon>Bacillota</taxon>
        <taxon>Erysipelotrichia</taxon>
        <taxon>Erysipelotrichales</taxon>
        <taxon>Erysipelotrichaceae</taxon>
        <taxon>Ileibacterium</taxon>
    </lineage>
</organism>
<dbReference type="NCBIfam" id="TIGR00138">
    <property type="entry name" value="rsmG_gidB"/>
    <property type="match status" value="1"/>
</dbReference>
<keyword evidence="2 6" id="KW-0698">rRNA processing</keyword>
<accession>A0A1U7NDJ4</accession>
<comment type="caution">
    <text evidence="6">Lacks conserved residue(s) required for the propagation of feature annotation.</text>
</comment>
<comment type="similarity">
    <text evidence="6">Belongs to the methyltransferase superfamily. RNA methyltransferase RsmG family.</text>
</comment>
<dbReference type="GO" id="GO:0005829">
    <property type="term" value="C:cytosol"/>
    <property type="evidence" value="ECO:0007669"/>
    <property type="project" value="TreeGrafter"/>
</dbReference>
<dbReference type="Pfam" id="PF02527">
    <property type="entry name" value="GidB"/>
    <property type="match status" value="1"/>
</dbReference>